<evidence type="ECO:0000313" key="5">
    <source>
        <dbReference type="EMBL" id="MBA2894674.1"/>
    </source>
</evidence>
<keyword evidence="5" id="KW-0378">Hydrolase</keyword>
<sequence>MSIEVRDGVTVIEGEARVLVSADYPYYRDRPEVWADRLTALRDVLGIDVITSYIPWRHHQPLADSPPDFTGHTHPSRNVVGFLELCHRLGLKVVAKPGPFIHAEVDYGGLPDWVCPDADPAIEPLLDVEGKASRWFYGSGPGGKPLPAPLAEPFAGLVQEWLSAVGSKVLDAATWPEGPVILMQIANEGIYTNGARPVTAYDFSPSSVEFFRATTGRHEPPRSAGEDPMLLADWGRYHAVYLSTVYRRWAEAVGCRVPTVINLNPPTVEDLDDWLVRVDPSSWGGIAYGFTNWMGVVSSEADAHFRYVTAAKLAPGPNLEENWGFSQLYDPAYGDATTSFHQSLLALAAGATGFNVYTGVSTSGWPRELDSQTASPYPDCSPIAADGTATVKAPAVRALADFFARHGVEFLESTPVVGGSFGLYRPWSGIAAWDVMDNGEALRAFHARMRAAGHDYRIADLATDVAGHERITIPGGRFMHRSVQEALARSGAAIEVLGQVPVLDENLEPCTVLADALGTQVPALPEPPARVVAGSADVYVRRHPDRDVAYLTVLVQDDNAGTVRVQYGTRSLEVVAARGGAAVIRIVGGRLDDLLVKGVNGYLGSSVAASVSLDGQTVGLEEPGDLYRLA</sequence>
<dbReference type="GO" id="GO:0005975">
    <property type="term" value="P:carbohydrate metabolic process"/>
    <property type="evidence" value="ECO:0007669"/>
    <property type="project" value="InterPro"/>
</dbReference>
<dbReference type="EC" id="3.2.1.23" evidence="5"/>
<organism evidence="5 6">
    <name type="scientific">Nonomuraea soli</name>
    <dbReference type="NCBI Taxonomy" id="1032476"/>
    <lineage>
        <taxon>Bacteria</taxon>
        <taxon>Bacillati</taxon>
        <taxon>Actinomycetota</taxon>
        <taxon>Actinomycetes</taxon>
        <taxon>Streptosporangiales</taxon>
        <taxon>Streptosporangiaceae</taxon>
        <taxon>Nonomuraea</taxon>
    </lineage>
</organism>
<dbReference type="PANTHER" id="PTHR23421">
    <property type="entry name" value="BETA-GALACTOSIDASE RELATED"/>
    <property type="match status" value="1"/>
</dbReference>
<protein>
    <submittedName>
        <fullName evidence="5">Beta-galactosidase</fullName>
        <ecNumber evidence="5">3.2.1.23</ecNumber>
    </submittedName>
</protein>
<feature type="domain" description="Glycoside hydrolase 35 catalytic" evidence="3">
    <location>
        <begin position="11"/>
        <end position="115"/>
    </location>
</feature>
<dbReference type="AlphaFoldDB" id="A0A7W0CP81"/>
<dbReference type="EMBL" id="JACDUR010000006">
    <property type="protein sequence ID" value="MBA2894674.1"/>
    <property type="molecule type" value="Genomic_DNA"/>
</dbReference>
<evidence type="ECO:0000259" key="3">
    <source>
        <dbReference type="Pfam" id="PF01301"/>
    </source>
</evidence>
<comment type="caution">
    <text evidence="5">The sequence shown here is derived from an EMBL/GenBank/DDBJ whole genome shotgun (WGS) entry which is preliminary data.</text>
</comment>
<accession>A0A7W0CP81</accession>
<dbReference type="Proteomes" id="UP000530928">
    <property type="component" value="Unassembled WGS sequence"/>
</dbReference>
<dbReference type="InterPro" id="IPR054746">
    <property type="entry name" value="GLMA-like_second"/>
</dbReference>
<dbReference type="Gene3D" id="3.20.20.80">
    <property type="entry name" value="Glycosidases"/>
    <property type="match status" value="1"/>
</dbReference>
<reference evidence="5 6" key="1">
    <citation type="submission" date="2020-07" db="EMBL/GenBank/DDBJ databases">
        <title>Genomic Encyclopedia of Type Strains, Phase IV (KMG-IV): sequencing the most valuable type-strain genomes for metagenomic binning, comparative biology and taxonomic classification.</title>
        <authorList>
            <person name="Goeker M."/>
        </authorList>
    </citation>
    <scope>NUCLEOTIDE SEQUENCE [LARGE SCALE GENOMIC DNA]</scope>
    <source>
        <strain evidence="5 6">DSM 45533</strain>
    </source>
</reference>
<dbReference type="SUPFAM" id="SSF51445">
    <property type="entry name" value="(Trans)glycosidases"/>
    <property type="match status" value="1"/>
</dbReference>
<evidence type="ECO:0000256" key="2">
    <source>
        <dbReference type="RuleBase" id="RU003679"/>
    </source>
</evidence>
<keyword evidence="6" id="KW-1185">Reference proteome</keyword>
<comment type="similarity">
    <text evidence="1 2">Belongs to the glycosyl hydrolase 35 family.</text>
</comment>
<dbReference type="InterPro" id="IPR001944">
    <property type="entry name" value="Glycoside_Hdrlase_35"/>
</dbReference>
<dbReference type="InterPro" id="IPR017853">
    <property type="entry name" value="GH"/>
</dbReference>
<name>A0A7W0CP81_9ACTN</name>
<dbReference type="GO" id="GO:0004565">
    <property type="term" value="F:beta-galactosidase activity"/>
    <property type="evidence" value="ECO:0007669"/>
    <property type="project" value="UniProtKB-EC"/>
</dbReference>
<feature type="domain" description="GLMA-like second" evidence="4">
    <location>
        <begin position="447"/>
        <end position="521"/>
    </location>
</feature>
<evidence type="ECO:0000313" key="6">
    <source>
        <dbReference type="Proteomes" id="UP000530928"/>
    </source>
</evidence>
<evidence type="ECO:0000256" key="1">
    <source>
        <dbReference type="ARBA" id="ARBA00009809"/>
    </source>
</evidence>
<evidence type="ECO:0000259" key="4">
    <source>
        <dbReference type="Pfam" id="PF22369"/>
    </source>
</evidence>
<proteinExistence type="inferred from homology"/>
<dbReference type="Pfam" id="PF01301">
    <property type="entry name" value="Glyco_hydro_35"/>
    <property type="match status" value="1"/>
</dbReference>
<keyword evidence="5" id="KW-0326">Glycosidase</keyword>
<dbReference type="RefSeq" id="WP_181613420.1">
    <property type="nucleotide sequence ID" value="NZ_BAABAM010000004.1"/>
</dbReference>
<dbReference type="InterPro" id="IPR031330">
    <property type="entry name" value="Gly_Hdrlase_35_cat"/>
</dbReference>
<gene>
    <name evidence="5" type="ORF">HNR30_006046</name>
</gene>
<dbReference type="Pfam" id="PF22369">
    <property type="entry name" value="GLMA_2nd"/>
    <property type="match status" value="1"/>
</dbReference>